<dbReference type="FunFam" id="3.30.2040.10:FF:000001">
    <property type="entry name" value="D-glutamate cyclase, mitochondrial"/>
    <property type="match status" value="1"/>
</dbReference>
<dbReference type="PIRSF" id="PIRSF029755">
    <property type="entry name" value="UCP029755"/>
    <property type="match status" value="1"/>
</dbReference>
<keyword evidence="4" id="KW-1185">Reference proteome</keyword>
<evidence type="ECO:0000256" key="2">
    <source>
        <dbReference type="ARBA" id="ARBA00023239"/>
    </source>
</evidence>
<dbReference type="GO" id="GO:0047820">
    <property type="term" value="F:D-glutamate cyclase activity"/>
    <property type="evidence" value="ECO:0007669"/>
    <property type="project" value="TreeGrafter"/>
</dbReference>
<evidence type="ECO:0000313" key="4">
    <source>
        <dbReference type="Proteomes" id="UP000294911"/>
    </source>
</evidence>
<dbReference type="Gene3D" id="3.40.1640.10">
    <property type="entry name" value="PSTPO5379-like"/>
    <property type="match status" value="1"/>
</dbReference>
<gene>
    <name evidence="3" type="ORF">EV191_102177</name>
</gene>
<comment type="similarity">
    <text evidence="1">Belongs to the D-glutamate cyclase family.</text>
</comment>
<sequence>MTELAGTDYAAATPAEIRAMIRDGRWTGTTTGACAGWMQANLAIVPATLAEDFHQVCRLNPQALPLLERTEPGAPDALRSAPGADLRTDLSGYHVHRDGQRVTELAEITEVWRDDLVGFLLGCSFSAEEALHAAGVRLRHLELGQGVPMYLTNVECSPSGPFAGPIVVSMRPIANSQLELARETTERLPLAHGGPVHIGDPAELGIADLDAPDWGERIALQPDETPVFWACGVTPQSLLRTAKPPFAITHAPGHMFLTDIRVADIEDRTEMPPSTHGESR</sequence>
<dbReference type="PANTHER" id="PTHR32022">
    <property type="entry name" value="D-GLUTAMATE CYCLASE, MITOCHONDRIAL"/>
    <property type="match status" value="1"/>
</dbReference>
<dbReference type="InterPro" id="IPR038021">
    <property type="entry name" value="Putative_hydro-lyase"/>
</dbReference>
<dbReference type="AlphaFoldDB" id="A0A4V6NRE4"/>
<dbReference type="RefSeq" id="WP_132876357.1">
    <property type="nucleotide sequence ID" value="NZ_SLXQ01000002.1"/>
</dbReference>
<dbReference type="NCBIfam" id="NF003969">
    <property type="entry name" value="PRK05463.1"/>
    <property type="match status" value="1"/>
</dbReference>
<name>A0A4V6NRE4_9PSEU</name>
<dbReference type="EMBL" id="SLXQ01000002">
    <property type="protein sequence ID" value="TCP54966.1"/>
    <property type="molecule type" value="Genomic_DNA"/>
</dbReference>
<comment type="caution">
    <text evidence="3">The sequence shown here is derived from an EMBL/GenBank/DDBJ whole genome shotgun (WGS) entry which is preliminary data.</text>
</comment>
<dbReference type="Proteomes" id="UP000294911">
    <property type="component" value="Unassembled WGS sequence"/>
</dbReference>
<reference evidence="3 4" key="1">
    <citation type="submission" date="2019-03" db="EMBL/GenBank/DDBJ databases">
        <title>Genomic Encyclopedia of Type Strains, Phase IV (KMG-IV): sequencing the most valuable type-strain genomes for metagenomic binning, comparative biology and taxonomic classification.</title>
        <authorList>
            <person name="Goeker M."/>
        </authorList>
    </citation>
    <scope>NUCLEOTIDE SEQUENCE [LARGE SCALE GENOMIC DNA]</scope>
    <source>
        <strain evidence="3 4">DSM 45765</strain>
    </source>
</reference>
<keyword evidence="2" id="KW-0456">Lyase</keyword>
<dbReference type="GO" id="GO:0006536">
    <property type="term" value="P:glutamate metabolic process"/>
    <property type="evidence" value="ECO:0007669"/>
    <property type="project" value="TreeGrafter"/>
</dbReference>
<proteinExistence type="inferred from homology"/>
<protein>
    <submittedName>
        <fullName evidence="3">Uncharacterized protein YcsI (UPF0317 family)</fullName>
    </submittedName>
</protein>
<dbReference type="InterPro" id="IPR016938">
    <property type="entry name" value="UPF0317"/>
</dbReference>
<evidence type="ECO:0000256" key="1">
    <source>
        <dbReference type="ARBA" id="ARBA00007896"/>
    </source>
</evidence>
<evidence type="ECO:0000313" key="3">
    <source>
        <dbReference type="EMBL" id="TCP54966.1"/>
    </source>
</evidence>
<dbReference type="Gene3D" id="3.30.2040.10">
    <property type="entry name" value="PSTPO5379-like domain"/>
    <property type="match status" value="1"/>
</dbReference>
<dbReference type="SUPFAM" id="SSF160920">
    <property type="entry name" value="PSTPO5379-like"/>
    <property type="match status" value="1"/>
</dbReference>
<dbReference type="InterPro" id="IPR009906">
    <property type="entry name" value="D-Glu_cyclase"/>
</dbReference>
<dbReference type="OrthoDB" id="149585at2"/>
<organism evidence="3 4">
    <name type="scientific">Tamaricihabitans halophyticus</name>
    <dbReference type="NCBI Taxonomy" id="1262583"/>
    <lineage>
        <taxon>Bacteria</taxon>
        <taxon>Bacillati</taxon>
        <taxon>Actinomycetota</taxon>
        <taxon>Actinomycetes</taxon>
        <taxon>Pseudonocardiales</taxon>
        <taxon>Pseudonocardiaceae</taxon>
        <taxon>Tamaricihabitans</taxon>
    </lineage>
</organism>
<dbReference type="PANTHER" id="PTHR32022:SF10">
    <property type="entry name" value="D-GLUTAMATE CYCLASE, MITOCHONDRIAL"/>
    <property type="match status" value="1"/>
</dbReference>
<dbReference type="Pfam" id="PF07286">
    <property type="entry name" value="D-Glu_cyclase"/>
    <property type="match status" value="1"/>
</dbReference>
<accession>A0A4V6NRE4</accession>